<evidence type="ECO:0000313" key="3">
    <source>
        <dbReference type="Proteomes" id="UP000031036"/>
    </source>
</evidence>
<accession>A0A0B2UI24</accession>
<feature type="region of interest" description="Disordered" evidence="1">
    <location>
        <begin position="36"/>
        <end position="63"/>
    </location>
</feature>
<dbReference type="EMBL" id="JPKZ01022854">
    <property type="protein sequence ID" value="KHN70721.1"/>
    <property type="molecule type" value="Genomic_DNA"/>
</dbReference>
<name>A0A0B2UI24_TOXCA</name>
<keyword evidence="3" id="KW-1185">Reference proteome</keyword>
<gene>
    <name evidence="2" type="ORF">Tcan_10289</name>
</gene>
<organism evidence="2 3">
    <name type="scientific">Toxocara canis</name>
    <name type="common">Canine roundworm</name>
    <dbReference type="NCBI Taxonomy" id="6265"/>
    <lineage>
        <taxon>Eukaryota</taxon>
        <taxon>Metazoa</taxon>
        <taxon>Ecdysozoa</taxon>
        <taxon>Nematoda</taxon>
        <taxon>Chromadorea</taxon>
        <taxon>Rhabditida</taxon>
        <taxon>Spirurina</taxon>
        <taxon>Ascaridomorpha</taxon>
        <taxon>Ascaridoidea</taxon>
        <taxon>Toxocaridae</taxon>
        <taxon>Toxocara</taxon>
    </lineage>
</organism>
<comment type="caution">
    <text evidence="2">The sequence shown here is derived from an EMBL/GenBank/DDBJ whole genome shotgun (WGS) entry which is preliminary data.</text>
</comment>
<evidence type="ECO:0000313" key="2">
    <source>
        <dbReference type="EMBL" id="KHN70721.1"/>
    </source>
</evidence>
<dbReference type="AlphaFoldDB" id="A0A0B2UI24"/>
<protein>
    <submittedName>
        <fullName evidence="2">Uncharacterized protein</fullName>
    </submittedName>
</protein>
<reference evidence="2 3" key="1">
    <citation type="submission" date="2014-11" db="EMBL/GenBank/DDBJ databases">
        <title>Genetic blueprint of the zoonotic pathogen Toxocara canis.</title>
        <authorList>
            <person name="Zhu X.-Q."/>
            <person name="Korhonen P.K."/>
            <person name="Cai H."/>
            <person name="Young N.D."/>
            <person name="Nejsum P."/>
            <person name="von Samson-Himmelstjerna G."/>
            <person name="Boag P.R."/>
            <person name="Tan P."/>
            <person name="Li Q."/>
            <person name="Min J."/>
            <person name="Yang Y."/>
            <person name="Wang X."/>
            <person name="Fang X."/>
            <person name="Hall R.S."/>
            <person name="Hofmann A."/>
            <person name="Sternberg P.W."/>
            <person name="Jex A.R."/>
            <person name="Gasser R.B."/>
        </authorList>
    </citation>
    <scope>NUCLEOTIDE SEQUENCE [LARGE SCALE GENOMIC DNA]</scope>
    <source>
        <strain evidence="2">PN_DK_2014</strain>
    </source>
</reference>
<dbReference type="Proteomes" id="UP000031036">
    <property type="component" value="Unassembled WGS sequence"/>
</dbReference>
<feature type="compositionally biased region" description="Basic and acidic residues" evidence="1">
    <location>
        <begin position="43"/>
        <end position="58"/>
    </location>
</feature>
<evidence type="ECO:0000256" key="1">
    <source>
        <dbReference type="SAM" id="MobiDB-lite"/>
    </source>
</evidence>
<proteinExistence type="predicted"/>
<sequence>MRARCAQRRIRASRTSYAKRTREHVMFKTLSTFPRCRHASQRVQDRKRDQGRTADPKGSKKCSRRASFACDLLHCAFKLTSAHLYSQLESICVSRNEEKRIERSKEESDARNKLLFSQNYSTLISAEPKRSFVPA</sequence>